<accession>A0A927R8C6</accession>
<protein>
    <submittedName>
        <fullName evidence="1">Uncharacterized protein</fullName>
    </submittedName>
</protein>
<dbReference type="AlphaFoldDB" id="A0A927R8C6"/>
<evidence type="ECO:0000313" key="2">
    <source>
        <dbReference type="Proteomes" id="UP000658225"/>
    </source>
</evidence>
<comment type="caution">
    <text evidence="1">The sequence shown here is derived from an EMBL/GenBank/DDBJ whole genome shotgun (WGS) entry which is preliminary data.</text>
</comment>
<proteinExistence type="predicted"/>
<name>A0A927R8C6_9BACL</name>
<sequence>MSISNERVIEMDYSDLRKQAIAFYKYFDSTLDFDIKSIFYYDETNNCRKFRIKDGHLNIDKNKDFVLGGVVLDMDNKEKIESSFNSLKDKLKIQPQIKEIKLKNVCSQGSDFLKCISGRKMRDYLTWLLKYDIYIHYAMMDNLYYAIVDIVDSLFDFNGDLQKTNFFKTLLYQFVYNNTESFVEIFERYNYPNIRSEQSVSFFDDMIDSIESTNNLSSNYLKYKDFLIKLFQENKYKEPLFLINNKDNIIIEEYYLMYKRNIYMFKNSFHFFDEEVEVENKMHTMILHGNRLENYNFIKSHNNIFIQLSDITVGMLGKLFEFIKPIRSEDVEYVYYSLNKYQTEGFDLLKSLIHKSYEKNGAFRNMSMNQELNNKFDILMGFKEPV</sequence>
<dbReference type="Pfam" id="PF12686">
    <property type="entry name" value="DUF3800"/>
    <property type="match status" value="1"/>
</dbReference>
<dbReference type="InterPro" id="IPR024524">
    <property type="entry name" value="DUF3800"/>
</dbReference>
<dbReference type="RefSeq" id="WP_225942242.1">
    <property type="nucleotide sequence ID" value="NZ_JADBEL010000040.1"/>
</dbReference>
<dbReference type="EMBL" id="JADBEL010000040">
    <property type="protein sequence ID" value="MBE1556874.1"/>
    <property type="molecule type" value="Genomic_DNA"/>
</dbReference>
<gene>
    <name evidence="1" type="ORF">H4683_004000</name>
</gene>
<evidence type="ECO:0000313" key="1">
    <source>
        <dbReference type="EMBL" id="MBE1556874.1"/>
    </source>
</evidence>
<dbReference type="Proteomes" id="UP000658225">
    <property type="component" value="Unassembled WGS sequence"/>
</dbReference>
<reference evidence="1" key="1">
    <citation type="submission" date="2020-10" db="EMBL/GenBank/DDBJ databases">
        <title>Genomic Encyclopedia of Type Strains, Phase IV (KMG-IV): sequencing the most valuable type-strain genomes for metagenomic binning, comparative biology and taxonomic classification.</title>
        <authorList>
            <person name="Goeker M."/>
        </authorList>
    </citation>
    <scope>NUCLEOTIDE SEQUENCE</scope>
    <source>
        <strain evidence="1">DSM 13886</strain>
    </source>
</reference>
<organism evidence="1 2">
    <name type="scientific">Sporosarcina limicola</name>
    <dbReference type="NCBI Taxonomy" id="34101"/>
    <lineage>
        <taxon>Bacteria</taxon>
        <taxon>Bacillati</taxon>
        <taxon>Bacillota</taxon>
        <taxon>Bacilli</taxon>
        <taxon>Bacillales</taxon>
        <taxon>Caryophanaceae</taxon>
        <taxon>Sporosarcina</taxon>
    </lineage>
</organism>
<keyword evidence="2" id="KW-1185">Reference proteome</keyword>